<organism evidence="4">
    <name type="scientific">Pseudomonas aeruginosa</name>
    <dbReference type="NCBI Taxonomy" id="287"/>
    <lineage>
        <taxon>Bacteria</taxon>
        <taxon>Pseudomonadati</taxon>
        <taxon>Pseudomonadota</taxon>
        <taxon>Gammaproteobacteria</taxon>
        <taxon>Pseudomonadales</taxon>
        <taxon>Pseudomonadaceae</taxon>
        <taxon>Pseudomonas</taxon>
    </lineage>
</organism>
<name>B3G107_PSEAI</name>
<feature type="region of interest" description="Disordered" evidence="2">
    <location>
        <begin position="223"/>
        <end position="286"/>
    </location>
</feature>
<evidence type="ECO:0000313" key="4">
    <source>
        <dbReference type="EMBL" id="ACD38719.1"/>
    </source>
</evidence>
<proteinExistence type="inferred from homology"/>
<feature type="domain" description="Sulfatase N-terminal" evidence="3">
    <location>
        <begin position="377"/>
        <end position="788"/>
    </location>
</feature>
<dbReference type="InterPro" id="IPR000917">
    <property type="entry name" value="Sulfatase_N"/>
</dbReference>
<accession>B3G107</accession>
<feature type="compositionally biased region" description="Low complexity" evidence="2">
    <location>
        <begin position="237"/>
        <end position="250"/>
    </location>
</feature>
<dbReference type="InterPro" id="IPR017850">
    <property type="entry name" value="Alkaline_phosphatase_core_sf"/>
</dbReference>
<dbReference type="Gene3D" id="3.40.720.10">
    <property type="entry name" value="Alkaline Phosphatase, subunit A"/>
    <property type="match status" value="1"/>
</dbReference>
<feature type="compositionally biased region" description="Basic and acidic residues" evidence="2">
    <location>
        <begin position="223"/>
        <end position="235"/>
    </location>
</feature>
<dbReference type="Pfam" id="PF00884">
    <property type="entry name" value="Sulfatase"/>
    <property type="match status" value="1"/>
</dbReference>
<comment type="similarity">
    <text evidence="1">Belongs to the sulfatase family.</text>
</comment>
<dbReference type="Gene3D" id="3.30.1120.10">
    <property type="match status" value="1"/>
</dbReference>
<gene>
    <name evidence="4" type="ORF">PACL_0074</name>
</gene>
<dbReference type="PANTHER" id="PTHR42693">
    <property type="entry name" value="ARYLSULFATASE FAMILY MEMBER"/>
    <property type="match status" value="1"/>
</dbReference>
<reference evidence="4" key="1">
    <citation type="journal article" date="2008" name="Genomics">
        <title>Large-insert genome analysis technology detects structural variation in Pseudomonas aeruginosa clinical strains from cystic fibrosis patients.</title>
        <authorList>
            <person name="Hayden H.S."/>
            <person name="Gillett W."/>
            <person name="Saenphimmachak C."/>
            <person name="Lim R."/>
            <person name="Zhou Y."/>
            <person name="Jacobs M.A."/>
            <person name="Chang J."/>
            <person name="Rohmer L."/>
            <person name="D'Argenio D.A."/>
            <person name="Palmieri A."/>
            <person name="Levy R."/>
            <person name="Haugen E."/>
            <person name="Wong G.K."/>
            <person name="Brittnacher M.J."/>
            <person name="Burns J.L."/>
            <person name="Miller S.I."/>
            <person name="Olson M.V."/>
            <person name="Kaul R."/>
        </authorList>
    </citation>
    <scope>NUCLEOTIDE SEQUENCE</scope>
    <source>
        <strain evidence="4">PACS458</strain>
    </source>
</reference>
<sequence length="910" mass="98017">MAARTAFHLGAVGGGCQAPGEAGVRLPPIGLAGPGQVCGGRAVATLATDAGSQPSAVEAAAGGVVIAFETGVVALHAHEVGILLWLAPVQRMAGVHALVRVQVEPGLAPGIPGHSEGLQMAVAGVQQVLLERLHAEGVAHLEVGVAAVGSGRVHPESVALAVEAGGFPGMAEACIGEVAEDTAGVGRLHRQLVVRAAPLFALPRVAGLADAFLDQAVRLAGSDRREQWQRRDPEQSRTVAGAARRTGRAGFSPGRNGLHAYRIRSRRPAADPTQLPWQRPSPSSRRCRASTAATALARARRGLFEFRECSVCRRTNCCAGAPRSSLRLPFPPGGASAATIQVQEEGSSMSAISRKALGLLFPLLCCVAQSQAAPSRPNVLLIVADDLGFSDTSPFGGEISTPSLQGLADEGVRLTNFYAGPTCSVSRSMLLTGVDNHQAGLGTMAEYLQPEQKGKPGYEGQLNRRVATLAELLRDVGYNTFMTGKWHLGATPQSNAAARGFERSYTLMPGGASHMDKTQMFPGNYKARYLEDGKDVSIPDDFYSSDFYTDRLLGYLERDRQPGKPFFAYLAFTAPHWPLQAPDQYLDRYRGNYADGYEALRRKRLARMIELGILPAGTRPNDPLADKLPTWEQLTEAQRREQTRIMQIYAAMVDNMDHNIGRVLDHLRKSGELDNTFVLFMSDNGPESASPESLGTTEDRNGIRDWVDATFDNSPRNMGRKGSYVTLGPGWAQVGATPFPYFKSFTAKGGIQVPAIVRYPAATSKGAISGEVLHVKDFVPTILSLAGASYPAQYRGNALLPLQGRSMLPALRGQAQPERVLGWEFNGRRALYKGQWAAQMQKPPYGNGRWELYDLARDPAFSHDLAASEPGKVAELAADWNDYARDNGVVPAPIRYKYGQMTCLYSHCIQ</sequence>
<dbReference type="InterPro" id="IPR050738">
    <property type="entry name" value="Sulfatase"/>
</dbReference>
<dbReference type="PANTHER" id="PTHR42693:SF33">
    <property type="entry name" value="ARYLSULFATASE"/>
    <property type="match status" value="1"/>
</dbReference>
<evidence type="ECO:0000259" key="3">
    <source>
        <dbReference type="Pfam" id="PF00884"/>
    </source>
</evidence>
<evidence type="ECO:0000256" key="1">
    <source>
        <dbReference type="ARBA" id="ARBA00008779"/>
    </source>
</evidence>
<dbReference type="CDD" id="cd16025">
    <property type="entry name" value="PAS_like"/>
    <property type="match status" value="1"/>
</dbReference>
<dbReference type="PROSITE" id="PS51257">
    <property type="entry name" value="PROKAR_LIPOPROTEIN"/>
    <property type="match status" value="1"/>
</dbReference>
<protein>
    <submittedName>
        <fullName evidence="4">Arylsulfatase</fullName>
    </submittedName>
</protein>
<dbReference type="SUPFAM" id="SSF53649">
    <property type="entry name" value="Alkaline phosphatase-like"/>
    <property type="match status" value="1"/>
</dbReference>
<dbReference type="GO" id="GO:0004065">
    <property type="term" value="F:arylsulfatase activity"/>
    <property type="evidence" value="ECO:0007669"/>
    <property type="project" value="TreeGrafter"/>
</dbReference>
<dbReference type="AlphaFoldDB" id="B3G107"/>
<dbReference type="EMBL" id="EU595737">
    <property type="protein sequence ID" value="ACD38719.1"/>
    <property type="molecule type" value="Genomic_DNA"/>
</dbReference>
<evidence type="ECO:0000256" key="2">
    <source>
        <dbReference type="SAM" id="MobiDB-lite"/>
    </source>
</evidence>